<reference evidence="1" key="2">
    <citation type="journal article" date="2015" name="ISME J.">
        <title>A new class of marine Euryarchaeota group II from the Mediterranean deep chlorophyll maximum.</title>
        <authorList>
            <person name="Martin-Cuadrado A.B."/>
            <person name="Garcia-Heredia I."/>
            <person name="Molto A.G."/>
            <person name="Lopez-Ubeda R."/>
            <person name="Kimes N."/>
            <person name="Lopez-Garcia P."/>
            <person name="Moreira D."/>
            <person name="Rodriguez-Valera F."/>
        </authorList>
    </citation>
    <scope>NUCLEOTIDE SEQUENCE</scope>
</reference>
<protein>
    <recommendedName>
        <fullName evidence="2">SprT-like domain-containing protein</fullName>
    </recommendedName>
</protein>
<dbReference type="AlphaFoldDB" id="A0A1B1TBQ8"/>
<evidence type="ECO:0008006" key="2">
    <source>
        <dbReference type="Google" id="ProtNLM"/>
    </source>
</evidence>
<dbReference type="EMBL" id="KP211849">
    <property type="protein sequence ID" value="ANV79722.1"/>
    <property type="molecule type" value="Genomic_DNA"/>
</dbReference>
<proteinExistence type="predicted"/>
<evidence type="ECO:0000313" key="1">
    <source>
        <dbReference type="EMBL" id="ANV79722.1"/>
    </source>
</evidence>
<name>A0A1B1TBQ8_9ARCH</name>
<dbReference type="InterPro" id="IPR036390">
    <property type="entry name" value="WH_DNA-bd_sf"/>
</dbReference>
<dbReference type="SUPFAM" id="SSF46785">
    <property type="entry name" value="Winged helix' DNA-binding domain"/>
    <property type="match status" value="1"/>
</dbReference>
<accession>A0A1B1TBQ8</accession>
<sequence>MVDVPRFELGASSMPRKRASKLRHTPYDYPFDGDHLRRMEYEDTGRQEKMASIPKTPSMPDGLIEEIKSLLKEKNTPFLNHLNKEVKLIWTEKGETRLGFTRFECDHNELFRRRRLRLSPGPITIALNPILDRDEALYLHTLVHELIHAAGLTNHDEEHSSLVSKIAPAPKLRDSEILRELRQQVLEKLPERQWICGDCGYTWERKRVSTPTRCPKCAKFFKTK</sequence>
<organism evidence="1">
    <name type="scientific">uncultured Poseidoniia archaeon</name>
    <dbReference type="NCBI Taxonomy" id="1697135"/>
    <lineage>
        <taxon>Archaea</taxon>
        <taxon>Methanobacteriati</taxon>
        <taxon>Thermoplasmatota</taxon>
        <taxon>Candidatus Poseidoniia</taxon>
        <taxon>environmental samples</taxon>
    </lineage>
</organism>
<reference evidence="1" key="1">
    <citation type="submission" date="2014-11" db="EMBL/GenBank/DDBJ databases">
        <authorList>
            <person name="Zhu J."/>
            <person name="Qi W."/>
            <person name="Song R."/>
        </authorList>
    </citation>
    <scope>NUCLEOTIDE SEQUENCE</scope>
</reference>